<dbReference type="Pfam" id="PF00990">
    <property type="entry name" value="GGDEF"/>
    <property type="match status" value="1"/>
</dbReference>
<dbReference type="PANTHER" id="PTHR44757:SF2">
    <property type="entry name" value="BIOFILM ARCHITECTURE MAINTENANCE PROTEIN MBAA"/>
    <property type="match status" value="1"/>
</dbReference>
<dbReference type="Gene3D" id="3.30.450.20">
    <property type="entry name" value="PAS domain"/>
    <property type="match status" value="2"/>
</dbReference>
<evidence type="ECO:0000313" key="3">
    <source>
        <dbReference type="EMBL" id="MCU7379134.1"/>
    </source>
</evidence>
<dbReference type="AlphaFoldDB" id="A0A9J6QW91"/>
<comment type="caution">
    <text evidence="3">The sequence shown here is derived from an EMBL/GenBank/DDBJ whole genome shotgun (WGS) entry which is preliminary data.</text>
</comment>
<dbReference type="InterPro" id="IPR000160">
    <property type="entry name" value="GGDEF_dom"/>
</dbReference>
<evidence type="ECO:0000313" key="4">
    <source>
        <dbReference type="Proteomes" id="UP001065549"/>
    </source>
</evidence>
<feature type="domain" description="GGDEF" evidence="2">
    <location>
        <begin position="394"/>
        <end position="526"/>
    </location>
</feature>
<dbReference type="Proteomes" id="UP001065549">
    <property type="component" value="Unassembled WGS sequence"/>
</dbReference>
<dbReference type="InterPro" id="IPR035965">
    <property type="entry name" value="PAS-like_dom_sf"/>
</dbReference>
<reference evidence="3" key="1">
    <citation type="submission" date="2022-09" db="EMBL/GenBank/DDBJ databases">
        <title>Culturomic study of gut microbiota in children with autism spectrum disorder.</title>
        <authorList>
            <person name="Efimov B.A."/>
            <person name="Chaplin A.V."/>
            <person name="Sokolova S.R."/>
            <person name="Pikina A.P."/>
            <person name="Korzhanova M."/>
            <person name="Belova V."/>
            <person name="Korostin D."/>
        </authorList>
    </citation>
    <scope>NUCLEOTIDE SEQUENCE</scope>
    <source>
        <strain evidence="3">ASD5510</strain>
    </source>
</reference>
<keyword evidence="4" id="KW-1185">Reference proteome</keyword>
<dbReference type="CDD" id="cd01949">
    <property type="entry name" value="GGDEF"/>
    <property type="match status" value="1"/>
</dbReference>
<keyword evidence="3" id="KW-0548">Nucleotidyltransferase</keyword>
<dbReference type="InterPro" id="IPR013656">
    <property type="entry name" value="PAS_4"/>
</dbReference>
<dbReference type="Gene3D" id="3.30.70.270">
    <property type="match status" value="1"/>
</dbReference>
<dbReference type="SMART" id="SM00267">
    <property type="entry name" value="GGDEF"/>
    <property type="match status" value="1"/>
</dbReference>
<dbReference type="PROSITE" id="PS50887">
    <property type="entry name" value="GGDEF"/>
    <property type="match status" value="1"/>
</dbReference>
<name>A0A9J6QW91_9FIRM</name>
<dbReference type="InterPro" id="IPR052155">
    <property type="entry name" value="Biofilm_reg_signaling"/>
</dbReference>
<accession>A0A9J6QW91</accession>
<protein>
    <submittedName>
        <fullName evidence="3">Diguanylate cyclase</fullName>
        <ecNumber evidence="3">2.7.7.65</ecNumber>
    </submittedName>
</protein>
<dbReference type="Pfam" id="PF00989">
    <property type="entry name" value="PAS"/>
    <property type="match status" value="1"/>
</dbReference>
<dbReference type="GO" id="GO:0006355">
    <property type="term" value="P:regulation of DNA-templated transcription"/>
    <property type="evidence" value="ECO:0007669"/>
    <property type="project" value="InterPro"/>
</dbReference>
<organism evidence="3 4">
    <name type="scientific">Hominibacterium faecale</name>
    <dbReference type="NCBI Taxonomy" id="2839743"/>
    <lineage>
        <taxon>Bacteria</taxon>
        <taxon>Bacillati</taxon>
        <taxon>Bacillota</taxon>
        <taxon>Clostridia</taxon>
        <taxon>Peptostreptococcales</taxon>
        <taxon>Anaerovoracaceae</taxon>
        <taxon>Hominibacterium</taxon>
    </lineage>
</organism>
<dbReference type="EC" id="2.7.7.65" evidence="3"/>
<dbReference type="NCBIfam" id="TIGR00229">
    <property type="entry name" value="sensory_box"/>
    <property type="match status" value="2"/>
</dbReference>
<dbReference type="EMBL" id="JAOSHN010000005">
    <property type="protein sequence ID" value="MCU7379134.1"/>
    <property type="molecule type" value="Genomic_DNA"/>
</dbReference>
<dbReference type="InterPro" id="IPR043128">
    <property type="entry name" value="Rev_trsase/Diguanyl_cyclase"/>
</dbReference>
<dbReference type="SMART" id="SM00091">
    <property type="entry name" value="PAS"/>
    <property type="match status" value="2"/>
</dbReference>
<dbReference type="PROSITE" id="PS50112">
    <property type="entry name" value="PAS"/>
    <property type="match status" value="2"/>
</dbReference>
<gene>
    <name evidence="3" type="ORF">OBO34_12335</name>
</gene>
<feature type="domain" description="PAS" evidence="1">
    <location>
        <begin position="127"/>
        <end position="172"/>
    </location>
</feature>
<evidence type="ECO:0000259" key="1">
    <source>
        <dbReference type="PROSITE" id="PS50112"/>
    </source>
</evidence>
<dbReference type="Pfam" id="PF08448">
    <property type="entry name" value="PAS_4"/>
    <property type="match status" value="1"/>
</dbReference>
<feature type="domain" description="PAS" evidence="1">
    <location>
        <begin position="251"/>
        <end position="295"/>
    </location>
</feature>
<dbReference type="SUPFAM" id="SSF55073">
    <property type="entry name" value="Nucleotide cyclase"/>
    <property type="match status" value="1"/>
</dbReference>
<dbReference type="SUPFAM" id="SSF55785">
    <property type="entry name" value="PYP-like sensor domain (PAS domain)"/>
    <property type="match status" value="2"/>
</dbReference>
<keyword evidence="3" id="KW-0808">Transferase</keyword>
<dbReference type="PANTHER" id="PTHR44757">
    <property type="entry name" value="DIGUANYLATE CYCLASE DGCP"/>
    <property type="match status" value="1"/>
</dbReference>
<evidence type="ECO:0000259" key="2">
    <source>
        <dbReference type="PROSITE" id="PS50887"/>
    </source>
</evidence>
<sequence length="530" mass="60861">MYYSNLNIHIVSQESFLESAVKKAAVPQRFTITVRTFSKLTPESLKQYDLLILDGITGIQEDEIKKGLKEDAKVILYGNGEELANLQKKLGQQYEDLWIKPCQWDFITARLEHLLNKIKLEKDLWITQNYLDTAMDSIPDLIWFKDIRGAHLKVNQAFCEAVGKTKEDIQGRGHYYIWDLEPEEYAKGEYVCLETEEEVLRRKETCLFDERVKSKNGLRQFKTYKSPIFGQDGQVLGTVGIAHDVTDLQNMGTELEIVLQSMPFAILVKNSDGIILNINRKFSEYFGVSAEEMAGLDYDSWLEKLNYKFTDRQTDGCMEIAIQTDGQEHILEFHKEPIYDIFSDLVGEICICREVTVERALEQQILHNSHTDFLTGLYNRRYFYEYMAENRKDRKISMIYMDMDGFKQVNDTWGHKAGDEALILAARTMEACFPDAFVTRLGGDEFLITILGCCELAILQERAQGLLYKMEEAFSECGALEQLSASIGIAQSRDPQADIDTVLRWSDMALYRAKEQGGGRCCVYCSALDY</sequence>
<dbReference type="InterPro" id="IPR029787">
    <property type="entry name" value="Nucleotide_cyclase"/>
</dbReference>
<dbReference type="InterPro" id="IPR000014">
    <property type="entry name" value="PAS"/>
</dbReference>
<dbReference type="CDD" id="cd00130">
    <property type="entry name" value="PAS"/>
    <property type="match status" value="2"/>
</dbReference>
<dbReference type="RefSeq" id="WP_148399132.1">
    <property type="nucleotide sequence ID" value="NZ_JAJAGH010000014.1"/>
</dbReference>
<dbReference type="NCBIfam" id="TIGR00254">
    <property type="entry name" value="GGDEF"/>
    <property type="match status" value="1"/>
</dbReference>
<dbReference type="GO" id="GO:0052621">
    <property type="term" value="F:diguanylate cyclase activity"/>
    <property type="evidence" value="ECO:0007669"/>
    <property type="project" value="UniProtKB-EC"/>
</dbReference>
<proteinExistence type="predicted"/>
<dbReference type="InterPro" id="IPR013767">
    <property type="entry name" value="PAS_fold"/>
</dbReference>